<dbReference type="Proteomes" id="UP000472268">
    <property type="component" value="Chromosome 7"/>
</dbReference>
<proteinExistence type="predicted"/>
<organism evidence="1 2">
    <name type="scientific">Suricata suricatta</name>
    <name type="common">Meerkat</name>
    <dbReference type="NCBI Taxonomy" id="37032"/>
    <lineage>
        <taxon>Eukaryota</taxon>
        <taxon>Metazoa</taxon>
        <taxon>Chordata</taxon>
        <taxon>Craniata</taxon>
        <taxon>Vertebrata</taxon>
        <taxon>Euteleostomi</taxon>
        <taxon>Mammalia</taxon>
        <taxon>Eutheria</taxon>
        <taxon>Laurasiatheria</taxon>
        <taxon>Carnivora</taxon>
        <taxon>Feliformia</taxon>
        <taxon>Herpestidae</taxon>
        <taxon>Suricata</taxon>
    </lineage>
</organism>
<dbReference type="AlphaFoldDB" id="A0A673T5N8"/>
<protein>
    <submittedName>
        <fullName evidence="1">Uncharacterized protein</fullName>
    </submittedName>
</protein>
<evidence type="ECO:0000313" key="1">
    <source>
        <dbReference type="Ensembl" id="ENSSSUP00005007218.1"/>
    </source>
</evidence>
<reference evidence="1 2" key="1">
    <citation type="submission" date="2019-05" db="EMBL/GenBank/DDBJ databases">
        <title>A Chromosome-scale Meerkat (S. suricatta) Genome Assembly.</title>
        <authorList>
            <person name="Dudchenko O."/>
            <person name="Lieberman Aiden E."/>
            <person name="Tung J."/>
            <person name="Barreiro L.B."/>
            <person name="Clutton-Brock T.H."/>
        </authorList>
    </citation>
    <scope>NUCLEOTIDE SEQUENCE [LARGE SCALE GENOMIC DNA]</scope>
</reference>
<reference evidence="1" key="2">
    <citation type="submission" date="2025-08" db="UniProtKB">
        <authorList>
            <consortium name="Ensembl"/>
        </authorList>
    </citation>
    <scope>IDENTIFICATION</scope>
</reference>
<keyword evidence="2" id="KW-1185">Reference proteome</keyword>
<name>A0A673T5N8_SURSU</name>
<evidence type="ECO:0000313" key="2">
    <source>
        <dbReference type="Proteomes" id="UP000472268"/>
    </source>
</evidence>
<accession>A0A673T5N8</accession>
<dbReference type="Ensembl" id="ENSSSUT00005008327.1">
    <property type="protein sequence ID" value="ENSSSUP00005007218.1"/>
    <property type="gene ID" value="ENSSSUG00005004667.1"/>
</dbReference>
<reference evidence="1" key="3">
    <citation type="submission" date="2025-09" db="UniProtKB">
        <authorList>
            <consortium name="Ensembl"/>
        </authorList>
    </citation>
    <scope>IDENTIFICATION</scope>
</reference>
<sequence length="83" mass="8745">MSEILLVSIRSGKSPCFSGEPTNPSTPDLIGQTRMEKTLGPAFSAVTTLAKANGTSAHKQHGSPMVASRKPTIWGPFALKLHA</sequence>